<dbReference type="AlphaFoldDB" id="Q0TW08"/>
<name>Q0TW08_PHANO</name>
<dbReference type="EMBL" id="CH445369">
    <property type="protein sequence ID" value="EAT76307.1"/>
    <property type="molecule type" value="Genomic_DNA"/>
</dbReference>
<sequence length="174" mass="19175">MVATAVVNTFLSSILVLKPAQNSLAASSANSLYTYRAASNFLDECMCLHDVTEFDTEIGGWLEGKVDASAPRVPEELNILMLRNLPCQIDSLLFKVARYAQCSEMRLVKTLKLVNAERQARAVSKFECQSSAAHTRSFFLPPSMILSAVFNSSENVRDYWSVTAGEHLGSFGEV</sequence>
<protein>
    <submittedName>
        <fullName evidence="1">Uncharacterized protein</fullName>
    </submittedName>
</protein>
<dbReference type="InParanoid" id="Q0TW08"/>
<dbReference type="GeneID" id="5983375"/>
<dbReference type="Proteomes" id="UP000001055">
    <property type="component" value="Unassembled WGS sequence"/>
</dbReference>
<gene>
    <name evidence="1" type="ORF">SNOG_16321</name>
</gene>
<proteinExistence type="predicted"/>
<reference evidence="2" key="1">
    <citation type="journal article" date="2007" name="Plant Cell">
        <title>Dothideomycete-plant interactions illuminated by genome sequencing and EST analysis of the wheat pathogen Stagonospora nodorum.</title>
        <authorList>
            <person name="Hane J.K."/>
            <person name="Lowe R.G."/>
            <person name="Solomon P.S."/>
            <person name="Tan K.C."/>
            <person name="Schoch C.L."/>
            <person name="Spatafora J.W."/>
            <person name="Crous P.W."/>
            <person name="Kodira C."/>
            <person name="Birren B.W."/>
            <person name="Galagan J.E."/>
            <person name="Torriani S.F."/>
            <person name="McDonald B.A."/>
            <person name="Oliver R.P."/>
        </authorList>
    </citation>
    <scope>NUCLEOTIDE SEQUENCE [LARGE SCALE GENOMIC DNA]</scope>
    <source>
        <strain evidence="2">SN15 / ATCC MYA-4574 / FGSC 10173</strain>
    </source>
</reference>
<accession>Q0TW08</accession>
<evidence type="ECO:0000313" key="1">
    <source>
        <dbReference type="EMBL" id="EAT76307.1"/>
    </source>
</evidence>
<evidence type="ECO:0000313" key="2">
    <source>
        <dbReference type="Proteomes" id="UP000001055"/>
    </source>
</evidence>
<organism evidence="1 2">
    <name type="scientific">Phaeosphaeria nodorum (strain SN15 / ATCC MYA-4574 / FGSC 10173)</name>
    <name type="common">Glume blotch fungus</name>
    <name type="synonym">Parastagonospora nodorum</name>
    <dbReference type="NCBI Taxonomy" id="321614"/>
    <lineage>
        <taxon>Eukaryota</taxon>
        <taxon>Fungi</taxon>
        <taxon>Dikarya</taxon>
        <taxon>Ascomycota</taxon>
        <taxon>Pezizomycotina</taxon>
        <taxon>Dothideomycetes</taxon>
        <taxon>Pleosporomycetidae</taxon>
        <taxon>Pleosporales</taxon>
        <taxon>Pleosporineae</taxon>
        <taxon>Phaeosphaeriaceae</taxon>
        <taxon>Parastagonospora</taxon>
    </lineage>
</organism>
<dbReference type="KEGG" id="pno:SNOG_16321"/>
<dbReference type="RefSeq" id="XP_001806444.1">
    <property type="nucleotide sequence ID" value="XM_001806392.1"/>
</dbReference>